<dbReference type="PANTHER" id="PTHR48022:SF28">
    <property type="entry name" value="MAJOR FACILITATOR SUPERFAMILY (MFS) PROFILE DOMAIN-CONTAINING PROTEIN-RELATED"/>
    <property type="match status" value="1"/>
</dbReference>
<name>A0A3E2HFV4_SCYLI</name>
<keyword evidence="6 8" id="KW-0472">Membrane</keyword>
<feature type="transmembrane region" description="Helical" evidence="8">
    <location>
        <begin position="343"/>
        <end position="367"/>
    </location>
</feature>
<feature type="non-terminal residue" evidence="10">
    <location>
        <position position="1"/>
    </location>
</feature>
<keyword evidence="4 8" id="KW-0812">Transmembrane</keyword>
<comment type="similarity">
    <text evidence="2 7">Belongs to the major facilitator superfamily. Sugar transporter (TC 2.A.1.1) family.</text>
</comment>
<evidence type="ECO:0000256" key="8">
    <source>
        <dbReference type="SAM" id="Phobius"/>
    </source>
</evidence>
<feature type="transmembrane region" description="Helical" evidence="8">
    <location>
        <begin position="82"/>
        <end position="101"/>
    </location>
</feature>
<dbReference type="InterPro" id="IPR005829">
    <property type="entry name" value="Sugar_transporter_CS"/>
</dbReference>
<dbReference type="Gene3D" id="1.20.1250.20">
    <property type="entry name" value="MFS general substrate transporter like domains"/>
    <property type="match status" value="1"/>
</dbReference>
<dbReference type="PROSITE" id="PS00216">
    <property type="entry name" value="SUGAR_TRANSPORT_1"/>
    <property type="match status" value="1"/>
</dbReference>
<protein>
    <recommendedName>
        <fullName evidence="9">Major facilitator superfamily (MFS) profile domain-containing protein</fullName>
    </recommendedName>
</protein>
<dbReference type="NCBIfam" id="TIGR00879">
    <property type="entry name" value="SP"/>
    <property type="match status" value="1"/>
</dbReference>
<evidence type="ECO:0000256" key="3">
    <source>
        <dbReference type="ARBA" id="ARBA00022448"/>
    </source>
</evidence>
<organism evidence="10 11">
    <name type="scientific">Scytalidium lignicola</name>
    <name type="common">Hyphomycete</name>
    <dbReference type="NCBI Taxonomy" id="5539"/>
    <lineage>
        <taxon>Eukaryota</taxon>
        <taxon>Fungi</taxon>
        <taxon>Dikarya</taxon>
        <taxon>Ascomycota</taxon>
        <taxon>Pezizomycotina</taxon>
        <taxon>Leotiomycetes</taxon>
        <taxon>Leotiomycetes incertae sedis</taxon>
        <taxon>Scytalidium</taxon>
    </lineage>
</organism>
<dbReference type="EMBL" id="NCSJ02000057">
    <property type="protein sequence ID" value="RFU32306.1"/>
    <property type="molecule type" value="Genomic_DNA"/>
</dbReference>
<dbReference type="SUPFAM" id="SSF103473">
    <property type="entry name" value="MFS general substrate transporter"/>
    <property type="match status" value="1"/>
</dbReference>
<dbReference type="Pfam" id="PF00083">
    <property type="entry name" value="Sugar_tr"/>
    <property type="match status" value="1"/>
</dbReference>
<evidence type="ECO:0000259" key="9">
    <source>
        <dbReference type="PROSITE" id="PS50850"/>
    </source>
</evidence>
<feature type="transmembrane region" description="Helical" evidence="8">
    <location>
        <begin position="51"/>
        <end position="75"/>
    </location>
</feature>
<dbReference type="PRINTS" id="PR00171">
    <property type="entry name" value="SUGRTRNSPORT"/>
</dbReference>
<keyword evidence="3 7" id="KW-0813">Transport</keyword>
<dbReference type="OMA" id="AGCIQIA"/>
<feature type="transmembrane region" description="Helical" evidence="8">
    <location>
        <begin position="379"/>
        <end position="399"/>
    </location>
</feature>
<dbReference type="PANTHER" id="PTHR48022">
    <property type="entry name" value="PLASTIDIC GLUCOSE TRANSPORTER 4"/>
    <property type="match status" value="1"/>
</dbReference>
<dbReference type="OrthoDB" id="6133115at2759"/>
<dbReference type="InterPro" id="IPR005828">
    <property type="entry name" value="MFS_sugar_transport-like"/>
</dbReference>
<feature type="domain" description="Major facilitator superfamily (MFS) profile" evidence="9">
    <location>
        <begin position="13"/>
        <end position="433"/>
    </location>
</feature>
<dbReference type="PROSITE" id="PS50850">
    <property type="entry name" value="MFS"/>
    <property type="match status" value="1"/>
</dbReference>
<dbReference type="Proteomes" id="UP000258309">
    <property type="component" value="Unassembled WGS sequence"/>
</dbReference>
<dbReference type="AlphaFoldDB" id="A0A3E2HFV4"/>
<dbReference type="InterPro" id="IPR003663">
    <property type="entry name" value="Sugar/inositol_transpt"/>
</dbReference>
<reference evidence="10 11" key="1">
    <citation type="submission" date="2018-05" db="EMBL/GenBank/DDBJ databases">
        <title>Draft genome sequence of Scytalidium lignicola DSM 105466, a ubiquitous saprotrophic fungus.</title>
        <authorList>
            <person name="Buettner E."/>
            <person name="Gebauer A.M."/>
            <person name="Hofrichter M."/>
            <person name="Liers C."/>
            <person name="Kellner H."/>
        </authorList>
    </citation>
    <scope>NUCLEOTIDE SEQUENCE [LARGE SCALE GENOMIC DNA]</scope>
    <source>
        <strain evidence="10 11">DSM 105466</strain>
    </source>
</reference>
<accession>A0A3E2HFV4</accession>
<comment type="subcellular location">
    <subcellularLocation>
        <location evidence="1">Membrane</location>
        <topology evidence="1">Multi-pass membrane protein</topology>
    </subcellularLocation>
</comment>
<gene>
    <name evidence="10" type="ORF">B7463_g4017</name>
</gene>
<dbReference type="InterPro" id="IPR020846">
    <property type="entry name" value="MFS_dom"/>
</dbReference>
<dbReference type="FunFam" id="1.20.1250.20:FF:000134">
    <property type="entry name" value="MFS sugar transporter protein"/>
    <property type="match status" value="1"/>
</dbReference>
<evidence type="ECO:0000256" key="2">
    <source>
        <dbReference type="ARBA" id="ARBA00010992"/>
    </source>
</evidence>
<dbReference type="InterPro" id="IPR050360">
    <property type="entry name" value="MFS_Sugar_Transporters"/>
</dbReference>
<keyword evidence="11" id="KW-1185">Reference proteome</keyword>
<feature type="transmembrane region" description="Helical" evidence="8">
    <location>
        <begin position="282"/>
        <end position="304"/>
    </location>
</feature>
<dbReference type="GO" id="GO:0005351">
    <property type="term" value="F:carbohydrate:proton symporter activity"/>
    <property type="evidence" value="ECO:0007669"/>
    <property type="project" value="TreeGrafter"/>
</dbReference>
<evidence type="ECO:0000256" key="5">
    <source>
        <dbReference type="ARBA" id="ARBA00022989"/>
    </source>
</evidence>
<evidence type="ECO:0000313" key="11">
    <source>
        <dbReference type="Proteomes" id="UP000258309"/>
    </source>
</evidence>
<proteinExistence type="inferred from homology"/>
<keyword evidence="5 8" id="KW-1133">Transmembrane helix</keyword>
<evidence type="ECO:0000256" key="1">
    <source>
        <dbReference type="ARBA" id="ARBA00004141"/>
    </source>
</evidence>
<sequence>MFKLQGRRLWATTTIATSSAFLLFGYDNGVLGGLVSTQPFLDAMQDPSANMLGLIVAIYNIGCLIGCGIAAIIGFRLGRKKTLIVGCVIVVVGAAIQASSHSQGQMIAGRIVTGTGTGLISSTVPTYLSECSLARSRGQLVTTQLTIVAAGITLAYWLDYAFQIIFPFISLVAITFVPETPRWLYAHGHIEAADDVLRRYRGFAIDSSEFQLEKNGILDAIKLEKTTSQMSWRDLLYDRSELKNVRRILMGIGLQGIGQLSGINLIVYYATTLFTQTVGLDLNTASLLGGINGIIYMVTGLVVVMLVDRIGRRPMLLFGSAGMSATMICFTILVALGGKNNGWGAVAMVFAFNTFFGLGWFSLTWLIPAEMTPLRLRHIGTATSVGSEWLFTFIIVYVAPTAISNLGWRTYLIFSIFCVLQLPFVYFLFPETKGKTLEEMDLIFSNWSYGRVKSMSSSDLETSAATLHEKAIQSSEVENNVLDKKN</sequence>
<dbReference type="InterPro" id="IPR036259">
    <property type="entry name" value="MFS_trans_sf"/>
</dbReference>
<evidence type="ECO:0000313" key="10">
    <source>
        <dbReference type="EMBL" id="RFU32306.1"/>
    </source>
</evidence>
<feature type="transmembrane region" description="Helical" evidence="8">
    <location>
        <begin position="164"/>
        <end position="185"/>
    </location>
</feature>
<comment type="caution">
    <text evidence="10">The sequence shown here is derived from an EMBL/GenBank/DDBJ whole genome shotgun (WGS) entry which is preliminary data.</text>
</comment>
<evidence type="ECO:0000256" key="4">
    <source>
        <dbReference type="ARBA" id="ARBA00022692"/>
    </source>
</evidence>
<evidence type="ECO:0000256" key="6">
    <source>
        <dbReference type="ARBA" id="ARBA00023136"/>
    </source>
</evidence>
<feature type="transmembrane region" description="Helical" evidence="8">
    <location>
        <begin position="411"/>
        <end position="429"/>
    </location>
</feature>
<evidence type="ECO:0000256" key="7">
    <source>
        <dbReference type="RuleBase" id="RU003346"/>
    </source>
</evidence>
<feature type="transmembrane region" description="Helical" evidence="8">
    <location>
        <begin position="316"/>
        <end position="337"/>
    </location>
</feature>
<dbReference type="GO" id="GO:0016020">
    <property type="term" value="C:membrane"/>
    <property type="evidence" value="ECO:0007669"/>
    <property type="project" value="UniProtKB-SubCell"/>
</dbReference>
<feature type="non-terminal residue" evidence="10">
    <location>
        <position position="486"/>
    </location>
</feature>
<feature type="transmembrane region" description="Helical" evidence="8">
    <location>
        <begin position="248"/>
        <end position="270"/>
    </location>
</feature>